<dbReference type="Proteomes" id="UP000295525">
    <property type="component" value="Unassembled WGS sequence"/>
</dbReference>
<dbReference type="PANTHER" id="PTHR43345:SF5">
    <property type="entry name" value="3-ISOPROPYLMALATE DEHYDRATASE SMALL SUBUNIT"/>
    <property type="match status" value="1"/>
</dbReference>
<dbReference type="HAMAP" id="MF_01031">
    <property type="entry name" value="LeuD_type1"/>
    <property type="match status" value="1"/>
</dbReference>
<dbReference type="UniPathway" id="UPA00048">
    <property type="reaction ID" value="UER00071"/>
</dbReference>
<keyword evidence="13" id="KW-1185">Reference proteome</keyword>
<evidence type="ECO:0000256" key="8">
    <source>
        <dbReference type="ARBA" id="ARBA00023239"/>
    </source>
</evidence>
<evidence type="ECO:0000256" key="5">
    <source>
        <dbReference type="ARBA" id="ARBA00011271"/>
    </source>
</evidence>
<dbReference type="GO" id="GO:0009098">
    <property type="term" value="P:L-leucine biosynthetic process"/>
    <property type="evidence" value="ECO:0007669"/>
    <property type="project" value="UniProtKB-UniRule"/>
</dbReference>
<dbReference type="EC" id="4.2.1.33" evidence="10"/>
<dbReference type="NCBIfam" id="NF002458">
    <property type="entry name" value="PRK01641.1"/>
    <property type="match status" value="1"/>
</dbReference>
<organism evidence="12 13">
    <name type="scientific">Paralcaligenes ureilyticus</name>
    <dbReference type="NCBI Taxonomy" id="627131"/>
    <lineage>
        <taxon>Bacteria</taxon>
        <taxon>Pseudomonadati</taxon>
        <taxon>Pseudomonadota</taxon>
        <taxon>Betaproteobacteria</taxon>
        <taxon>Burkholderiales</taxon>
        <taxon>Alcaligenaceae</taxon>
        <taxon>Paralcaligenes</taxon>
    </lineage>
</organism>
<comment type="function">
    <text evidence="2 10">Catalyzes the isomerization between 2-isopropylmalate and 3-isopropylmalate, via the formation of 2-isopropylmaleate.</text>
</comment>
<evidence type="ECO:0000256" key="1">
    <source>
        <dbReference type="ARBA" id="ARBA00000491"/>
    </source>
</evidence>
<keyword evidence="8 10" id="KW-0456">Lyase</keyword>
<gene>
    <name evidence="10" type="primary">leuD</name>
    <name evidence="12" type="ORF">EDC26_101304</name>
</gene>
<dbReference type="GO" id="GO:0003861">
    <property type="term" value="F:3-isopropylmalate dehydratase activity"/>
    <property type="evidence" value="ECO:0007669"/>
    <property type="project" value="UniProtKB-UniRule"/>
</dbReference>
<dbReference type="CDD" id="cd01577">
    <property type="entry name" value="IPMI_Swivel"/>
    <property type="match status" value="1"/>
</dbReference>
<dbReference type="AlphaFoldDB" id="A0A4R3MCE6"/>
<evidence type="ECO:0000313" key="12">
    <source>
        <dbReference type="EMBL" id="TCT11076.1"/>
    </source>
</evidence>
<comment type="pathway">
    <text evidence="3 10">Amino-acid biosynthesis; L-leucine biosynthesis; L-leucine from 3-methyl-2-oxobutanoate: step 2/4.</text>
</comment>
<protein>
    <recommendedName>
        <fullName evidence="10">3-isopropylmalate dehydratase small subunit</fullName>
        <ecNumber evidence="10">4.2.1.33</ecNumber>
    </recommendedName>
    <alternativeName>
        <fullName evidence="10">Alpha-IPM isomerase</fullName>
        <shortName evidence="10">IPMI</shortName>
    </alternativeName>
    <alternativeName>
        <fullName evidence="10">Isopropylmalate isomerase</fullName>
    </alternativeName>
</protein>
<accession>A0A4R3MCE6</accession>
<keyword evidence="9 10" id="KW-0100">Branched-chain amino acid biosynthesis</keyword>
<evidence type="ECO:0000259" key="11">
    <source>
        <dbReference type="Pfam" id="PF00694"/>
    </source>
</evidence>
<evidence type="ECO:0000256" key="7">
    <source>
        <dbReference type="ARBA" id="ARBA00022605"/>
    </source>
</evidence>
<evidence type="ECO:0000256" key="9">
    <source>
        <dbReference type="ARBA" id="ARBA00023304"/>
    </source>
</evidence>
<evidence type="ECO:0000256" key="10">
    <source>
        <dbReference type="HAMAP-Rule" id="MF_01031"/>
    </source>
</evidence>
<comment type="subunit">
    <text evidence="5 10">Heterodimer of LeuC and LeuD.</text>
</comment>
<dbReference type="Gene3D" id="3.20.19.10">
    <property type="entry name" value="Aconitase, domain 4"/>
    <property type="match status" value="1"/>
</dbReference>
<dbReference type="FunFam" id="3.20.19.10:FF:000003">
    <property type="entry name" value="3-isopropylmalate dehydratase small subunit"/>
    <property type="match status" value="1"/>
</dbReference>
<feature type="domain" description="Aconitase A/isopropylmalate dehydratase small subunit swivel" evidence="11">
    <location>
        <begin position="6"/>
        <end position="131"/>
    </location>
</feature>
<dbReference type="Pfam" id="PF00694">
    <property type="entry name" value="Aconitase_C"/>
    <property type="match status" value="1"/>
</dbReference>
<keyword evidence="6 10" id="KW-0432">Leucine biosynthesis</keyword>
<dbReference type="GO" id="GO:0009316">
    <property type="term" value="C:3-isopropylmalate dehydratase complex"/>
    <property type="evidence" value="ECO:0007669"/>
    <property type="project" value="InterPro"/>
</dbReference>
<dbReference type="InterPro" id="IPR033940">
    <property type="entry name" value="IPMI_Swivel"/>
</dbReference>
<name>A0A4R3MCE6_9BURK</name>
<evidence type="ECO:0000256" key="3">
    <source>
        <dbReference type="ARBA" id="ARBA00004729"/>
    </source>
</evidence>
<dbReference type="InterPro" id="IPR015928">
    <property type="entry name" value="Aconitase/3IPM_dehydase_swvl"/>
</dbReference>
<proteinExistence type="inferred from homology"/>
<reference evidence="12 13" key="1">
    <citation type="submission" date="2019-03" db="EMBL/GenBank/DDBJ databases">
        <title>Genomic Encyclopedia of Type Strains, Phase IV (KMG-IV): sequencing the most valuable type-strain genomes for metagenomic binning, comparative biology and taxonomic classification.</title>
        <authorList>
            <person name="Goeker M."/>
        </authorList>
    </citation>
    <scope>NUCLEOTIDE SEQUENCE [LARGE SCALE GENOMIC DNA]</scope>
    <source>
        <strain evidence="12 13">DSM 24591</strain>
    </source>
</reference>
<comment type="caution">
    <text evidence="12">The sequence shown here is derived from an EMBL/GenBank/DDBJ whole genome shotgun (WGS) entry which is preliminary data.</text>
</comment>
<comment type="catalytic activity">
    <reaction evidence="1 10">
        <text>(2R,3S)-3-isopropylmalate = (2S)-2-isopropylmalate</text>
        <dbReference type="Rhea" id="RHEA:32287"/>
        <dbReference type="ChEBI" id="CHEBI:1178"/>
        <dbReference type="ChEBI" id="CHEBI:35121"/>
        <dbReference type="EC" id="4.2.1.33"/>
    </reaction>
</comment>
<dbReference type="NCBIfam" id="TIGR00171">
    <property type="entry name" value="leuD"/>
    <property type="match status" value="1"/>
</dbReference>
<evidence type="ECO:0000256" key="6">
    <source>
        <dbReference type="ARBA" id="ARBA00022430"/>
    </source>
</evidence>
<dbReference type="InterPro" id="IPR050075">
    <property type="entry name" value="LeuD"/>
</dbReference>
<comment type="similarity">
    <text evidence="4 10">Belongs to the LeuD family. LeuD type 1 subfamily.</text>
</comment>
<dbReference type="InterPro" id="IPR000573">
    <property type="entry name" value="AconitaseA/IPMdHydase_ssu_swvl"/>
</dbReference>
<dbReference type="OrthoDB" id="9777465at2"/>
<dbReference type="SUPFAM" id="SSF52016">
    <property type="entry name" value="LeuD/IlvD-like"/>
    <property type="match status" value="1"/>
</dbReference>
<evidence type="ECO:0000256" key="4">
    <source>
        <dbReference type="ARBA" id="ARBA00009845"/>
    </source>
</evidence>
<dbReference type="PANTHER" id="PTHR43345">
    <property type="entry name" value="3-ISOPROPYLMALATE DEHYDRATASE SMALL SUBUNIT 2-RELATED-RELATED"/>
    <property type="match status" value="1"/>
</dbReference>
<evidence type="ECO:0000313" key="13">
    <source>
        <dbReference type="Proteomes" id="UP000295525"/>
    </source>
</evidence>
<keyword evidence="7 10" id="KW-0028">Amino-acid biosynthesis</keyword>
<dbReference type="InterPro" id="IPR004431">
    <property type="entry name" value="3-IsopropMal_deHydase_ssu"/>
</dbReference>
<sequence length="214" mass="24136">MEPFGEVFSHVVPIDRTNVDTDAILPKQYMALTTRTGFGDFLFDSWRYEEAGAPGIDNSKRTLKADFALNDPRYRGAGILLARQNFGCGSSREHAVWALAQWGVRVLIAPSFADIFYGNCFKNGILPICLSAPVVSSLFDAVRRDGRLELTIDLPNQKVIAQTVVHEFDIDPARKRALLLGIDEISEILGKHQDALQDFERRRMRLEPWLATER</sequence>
<dbReference type="RefSeq" id="WP_132579478.1">
    <property type="nucleotide sequence ID" value="NZ_SMAJ01000001.1"/>
</dbReference>
<evidence type="ECO:0000256" key="2">
    <source>
        <dbReference type="ARBA" id="ARBA00002695"/>
    </source>
</evidence>
<dbReference type="EMBL" id="SMAJ01000001">
    <property type="protein sequence ID" value="TCT11076.1"/>
    <property type="molecule type" value="Genomic_DNA"/>
</dbReference>